<dbReference type="GO" id="GO:0046677">
    <property type="term" value="P:response to antibiotic"/>
    <property type="evidence" value="ECO:0007669"/>
    <property type="project" value="InterPro"/>
</dbReference>
<dbReference type="PANTHER" id="PTHR35333">
    <property type="entry name" value="BETA-LACTAMASE"/>
    <property type="match status" value="1"/>
</dbReference>
<feature type="region of interest" description="Disordered" evidence="1">
    <location>
        <begin position="26"/>
        <end position="58"/>
    </location>
</feature>
<dbReference type="GO" id="GO:0030655">
    <property type="term" value="P:beta-lactam antibiotic catabolic process"/>
    <property type="evidence" value="ECO:0007669"/>
    <property type="project" value="InterPro"/>
</dbReference>
<keyword evidence="6" id="KW-1185">Reference proteome</keyword>
<dbReference type="RefSeq" id="WP_087641176.1">
    <property type="nucleotide sequence ID" value="NZ_CP147246.1"/>
</dbReference>
<dbReference type="PANTHER" id="PTHR35333:SF3">
    <property type="entry name" value="BETA-LACTAMASE-TYPE TRANSPEPTIDASE FOLD CONTAINING PROTEIN"/>
    <property type="match status" value="1"/>
</dbReference>
<protein>
    <recommendedName>
        <fullName evidence="3">Beta-lactamase class A catalytic domain-containing protein</fullName>
    </recommendedName>
</protein>
<dbReference type="EMBL" id="CP147246">
    <property type="protein sequence ID" value="WYJ93488.1"/>
    <property type="molecule type" value="Genomic_DNA"/>
</dbReference>
<feature type="signal peptide" evidence="2">
    <location>
        <begin position="1"/>
        <end position="23"/>
    </location>
</feature>
<feature type="domain" description="Beta-lactamase class A catalytic" evidence="3">
    <location>
        <begin position="686"/>
        <end position="886"/>
    </location>
</feature>
<dbReference type="InterPro" id="IPR006637">
    <property type="entry name" value="ChW"/>
</dbReference>
<dbReference type="SUPFAM" id="SSF56601">
    <property type="entry name" value="beta-lactamase/transpeptidase-like"/>
    <property type="match status" value="1"/>
</dbReference>
<dbReference type="InterPro" id="IPR000871">
    <property type="entry name" value="Beta-lactam_class-A"/>
</dbReference>
<dbReference type="EMBL" id="NIBQ01000002">
    <property type="protein sequence ID" value="OUZ33380.1"/>
    <property type="molecule type" value="Genomic_DNA"/>
</dbReference>
<keyword evidence="2" id="KW-0732">Signal</keyword>
<reference evidence="5" key="3">
    <citation type="submission" date="2024-03" db="EMBL/GenBank/DDBJ databases">
        <title>The Genome Sequence of Enterococcus sp. DIV0238c.</title>
        <authorList>
            <consortium name="The Broad Institute Genomics Platform"/>
            <consortium name="The Broad Institute Microbial Omics Core"/>
            <consortium name="The Broad Institute Genomic Center for Infectious Diseases"/>
            <person name="Earl A."/>
            <person name="Manson A."/>
            <person name="Gilmore M."/>
            <person name="Schwartman J."/>
            <person name="Shea T."/>
            <person name="Abouelleil A."/>
            <person name="Cao P."/>
            <person name="Chapman S."/>
            <person name="Cusick C."/>
            <person name="Young S."/>
            <person name="Neafsey D."/>
            <person name="Nusbaum C."/>
            <person name="Birren B."/>
        </authorList>
    </citation>
    <scope>NUCLEOTIDE SEQUENCE</scope>
    <source>
        <strain evidence="5">9D6_DIV0238</strain>
    </source>
</reference>
<name>A0A200J9N6_9ENTE</name>
<dbReference type="GO" id="GO:0008800">
    <property type="term" value="F:beta-lactamase activity"/>
    <property type="evidence" value="ECO:0007669"/>
    <property type="project" value="InterPro"/>
</dbReference>
<evidence type="ECO:0000256" key="2">
    <source>
        <dbReference type="SAM" id="SignalP"/>
    </source>
</evidence>
<feature type="compositionally biased region" description="Low complexity" evidence="1">
    <location>
        <begin position="46"/>
        <end position="57"/>
    </location>
</feature>
<dbReference type="OrthoDB" id="9763643at2"/>
<organism evidence="4">
    <name type="scientific">Candidatus Enterococcus dunnyi</name>
    <dbReference type="NCBI Taxonomy" id="1834192"/>
    <lineage>
        <taxon>Bacteria</taxon>
        <taxon>Bacillati</taxon>
        <taxon>Bacillota</taxon>
        <taxon>Bacilli</taxon>
        <taxon>Lactobacillales</taxon>
        <taxon>Enterococcaceae</taxon>
        <taxon>Enterococcus</taxon>
    </lineage>
</organism>
<dbReference type="Proteomes" id="UP000196151">
    <property type="component" value="Chromosome"/>
</dbReference>
<evidence type="ECO:0000313" key="6">
    <source>
        <dbReference type="Proteomes" id="UP000196151"/>
    </source>
</evidence>
<reference evidence="5" key="2">
    <citation type="submission" date="2017-05" db="EMBL/GenBank/DDBJ databases">
        <authorList>
            <consortium name="The Broad Institute Genomics Platform"/>
            <consortium name="The Broad Institute Genomic Center for Infectious Diseases"/>
            <person name="Earl A."/>
            <person name="Manson A."/>
            <person name="Schwartman J."/>
            <person name="Gilmore M."/>
            <person name="Abouelleil A."/>
            <person name="Cao P."/>
            <person name="Chapman S."/>
            <person name="Cusick C."/>
            <person name="Shea T."/>
            <person name="Young S."/>
            <person name="Neafsey D."/>
            <person name="Nusbaum C."/>
            <person name="Birren B."/>
        </authorList>
    </citation>
    <scope>NUCLEOTIDE SEQUENCE</scope>
    <source>
        <strain evidence="5">9D6_DIV0238</strain>
    </source>
</reference>
<sequence>MKKFVCLLLTCFIFLAGSPKVEATTVESSESSSEPSFTAEQSTAIESTTQESDTTATTEKEGIQLHFSMLFGESWTTSIDEQQPLLGIKASLSDQHLQTIPNGITYALETTDGKQLKATNGETLHFKEHTLKNISFTLSNELAENYTIKYRVYSDEEQWSEWKNDGQLAEKSDQATHIKTIDALLEKKKENQTQTSTSEIEETPVEPERVPSVFYESHIKDLGWQAPVKDGAISGTTGKKLRLEGIKITLEPSELSGGISYRTHVKDIGWQNYVTDGVMAGTTGKKLQIEAIQMKLTGEYAEKFDVYYQAHSAQFGWLDWAKNDQIAGTTGFSFDMQAIRIKLVPKDGTAPGATDHPVMVAPKLSYQTHVQKIGWQNYVKNGTTSGTTGQNLSIEALRVKLEQPALSVGASYRAHVKDIGWQSYVNNGLTAGTTGKKLQVEAVQLKLTGEYAEKFDIYYQVHAANFGWLDWAKNDQIAGTTGFSFGIQAIRIKLVVKGQAAPGAVKKPAIKTPKLMTQAHVGGIGWQPADTSGKIVGTTGKKRQLEALKFSIPNSDLSGSIQYNSHIKNIGWQGFVANGALSGTTGRNLQIEAVQLRLTGDLKKYYDIYYRAHVQSFGWLGWTKNGEKAGTSAYGYRMEALEVKLIQKGKYTPPLSKSYQQNDYADKLKKVQHLLNTKYNSSSLGIYVMPANGTGSASINPNTEFVAASTGKLPGIYYTQKKLNSGAMKLSQPLLYTPQVNSFSGAYSPAGAGIMPKYADYQFYTVQTVLRNTIKYSDNVGANFLGYYSANQYDKPFLNEINALTGRNWTSWTLRASAKQNAQLIQAIYKLGGVANQYLQDTVYDDQRIPKYLPVKVGHKIGDVDDYRHDVAIVYAKKPYILSVMTKNYVSYETISILSKDIYDIMK</sequence>
<feature type="compositionally biased region" description="Low complexity" evidence="1">
    <location>
        <begin position="27"/>
        <end position="36"/>
    </location>
</feature>
<reference evidence="4" key="1">
    <citation type="submission" date="2017-05" db="EMBL/GenBank/DDBJ databases">
        <title>The Genome Sequence of Enterococcus sp. 9D6_DIV0238.</title>
        <authorList>
            <consortium name="The Broad Institute Genomics Platform"/>
            <consortium name="The Broad Institute Genomic Center for Infectious Diseases"/>
            <person name="Earl A."/>
            <person name="Manson A."/>
            <person name="Schwartman J."/>
            <person name="Gilmore M."/>
            <person name="Abouelleil A."/>
            <person name="Cao P."/>
            <person name="Chapman S."/>
            <person name="Cusick C."/>
            <person name="Shea T."/>
            <person name="Young S."/>
            <person name="Neafsey D."/>
            <person name="Nusbaum C."/>
            <person name="Birren B."/>
        </authorList>
    </citation>
    <scope>NUCLEOTIDE SEQUENCE [LARGE SCALE GENOMIC DNA]</scope>
    <source>
        <strain evidence="4">9D6_DIV0238</strain>
    </source>
</reference>
<feature type="region of interest" description="Disordered" evidence="1">
    <location>
        <begin position="189"/>
        <end position="208"/>
    </location>
</feature>
<evidence type="ECO:0000313" key="5">
    <source>
        <dbReference type="EMBL" id="WYJ93488.1"/>
    </source>
</evidence>
<dbReference type="AlphaFoldDB" id="A0A200J9N6"/>
<evidence type="ECO:0000256" key="1">
    <source>
        <dbReference type="SAM" id="MobiDB-lite"/>
    </source>
</evidence>
<evidence type="ECO:0000259" key="3">
    <source>
        <dbReference type="Pfam" id="PF13354"/>
    </source>
</evidence>
<proteinExistence type="predicted"/>
<feature type="chain" id="PRO_5012735789" description="Beta-lactamase class A catalytic domain-containing protein" evidence="2">
    <location>
        <begin position="24"/>
        <end position="907"/>
    </location>
</feature>
<dbReference type="InterPro" id="IPR045155">
    <property type="entry name" value="Beta-lactam_cat"/>
</dbReference>
<dbReference type="Pfam" id="PF07538">
    <property type="entry name" value="ChW"/>
    <property type="match status" value="9"/>
</dbReference>
<dbReference type="SMART" id="SM00728">
    <property type="entry name" value="ChW"/>
    <property type="match status" value="9"/>
</dbReference>
<dbReference type="InterPro" id="IPR012338">
    <property type="entry name" value="Beta-lactam/transpept-like"/>
</dbReference>
<evidence type="ECO:0000313" key="4">
    <source>
        <dbReference type="EMBL" id="OUZ33380.1"/>
    </source>
</evidence>
<dbReference type="Pfam" id="PF13354">
    <property type="entry name" value="Beta-lactamase2"/>
    <property type="match status" value="1"/>
</dbReference>
<gene>
    <name evidence="5" type="ORF">A5889_000986</name>
    <name evidence="4" type="ORF">A5889_002093</name>
</gene>
<accession>A0A200J9N6</accession>
<dbReference type="Gene3D" id="3.40.710.10">
    <property type="entry name" value="DD-peptidase/beta-lactamase superfamily"/>
    <property type="match status" value="1"/>
</dbReference>